<protein>
    <submittedName>
        <fullName evidence="3">Uncharacterized protein LOC115629983</fullName>
    </submittedName>
</protein>
<accession>A0A6J2U1A5</accession>
<feature type="compositionally biased region" description="Low complexity" evidence="1">
    <location>
        <begin position="117"/>
        <end position="130"/>
    </location>
</feature>
<name>A0A6J2U1A5_DROLE</name>
<evidence type="ECO:0000313" key="2">
    <source>
        <dbReference type="Proteomes" id="UP000504634"/>
    </source>
</evidence>
<feature type="compositionally biased region" description="Polar residues" evidence="1">
    <location>
        <begin position="1"/>
        <end position="11"/>
    </location>
</feature>
<feature type="compositionally biased region" description="Basic and acidic residues" evidence="1">
    <location>
        <begin position="380"/>
        <end position="397"/>
    </location>
</feature>
<dbReference type="RefSeq" id="XP_030382466.1">
    <property type="nucleotide sequence ID" value="XM_030526606.1"/>
</dbReference>
<organism evidence="2 3">
    <name type="scientific">Drosophila lebanonensis</name>
    <name type="common">Fruit fly</name>
    <name type="synonym">Scaptodrosophila lebanonensis</name>
    <dbReference type="NCBI Taxonomy" id="7225"/>
    <lineage>
        <taxon>Eukaryota</taxon>
        <taxon>Metazoa</taxon>
        <taxon>Ecdysozoa</taxon>
        <taxon>Arthropoda</taxon>
        <taxon>Hexapoda</taxon>
        <taxon>Insecta</taxon>
        <taxon>Pterygota</taxon>
        <taxon>Neoptera</taxon>
        <taxon>Endopterygota</taxon>
        <taxon>Diptera</taxon>
        <taxon>Brachycera</taxon>
        <taxon>Muscomorpha</taxon>
        <taxon>Ephydroidea</taxon>
        <taxon>Drosophilidae</taxon>
        <taxon>Scaptodrosophila</taxon>
    </lineage>
</organism>
<dbReference type="GeneID" id="115629983"/>
<feature type="region of interest" description="Disordered" evidence="1">
    <location>
        <begin position="347"/>
        <end position="452"/>
    </location>
</feature>
<feature type="compositionally biased region" description="Polar residues" evidence="1">
    <location>
        <begin position="299"/>
        <end position="312"/>
    </location>
</feature>
<feature type="region of interest" description="Disordered" evidence="1">
    <location>
        <begin position="255"/>
        <end position="312"/>
    </location>
</feature>
<proteinExistence type="predicted"/>
<evidence type="ECO:0000256" key="1">
    <source>
        <dbReference type="SAM" id="MobiDB-lite"/>
    </source>
</evidence>
<reference evidence="3" key="1">
    <citation type="submission" date="2025-08" db="UniProtKB">
        <authorList>
            <consortium name="RefSeq"/>
        </authorList>
    </citation>
    <scope>IDENTIFICATION</scope>
    <source>
        <strain evidence="3">11010-0011.00</strain>
        <tissue evidence="3">Whole body</tissue>
    </source>
</reference>
<feature type="compositionally biased region" description="Acidic residues" evidence="1">
    <location>
        <begin position="398"/>
        <end position="409"/>
    </location>
</feature>
<feature type="region of interest" description="Disordered" evidence="1">
    <location>
        <begin position="1"/>
        <end position="63"/>
    </location>
</feature>
<evidence type="ECO:0000313" key="3">
    <source>
        <dbReference type="RefSeq" id="XP_030382466.1"/>
    </source>
</evidence>
<keyword evidence="2" id="KW-1185">Reference proteome</keyword>
<feature type="region of interest" description="Disordered" evidence="1">
    <location>
        <begin position="98"/>
        <end position="139"/>
    </location>
</feature>
<dbReference type="Proteomes" id="UP000504634">
    <property type="component" value="Unplaced"/>
</dbReference>
<gene>
    <name evidence="3" type="primary">LOC115629983</name>
</gene>
<sequence>MNQDKSISTTPKPKRSPKGSALVTSNVLLRPAKGSPNSSSPKEATGKNEPANSTPKTSFRPIVNTTTVVRRSGEFHAPVQPYNPTVAEAANSGSSTASLYKRATASHTSPKTRRIRSSAAVRSTSASARAAQHDHLRPDVQDLSRSDLIELDSNEEEIDSDSLCMEGASALPVSPPNQQNTAQNVVAEPVPLQSDDLETQVCEYWGIFLLEDFVWCFLLQRPYFCACSSSVWDFSSCADDFLTLDLCLDVNSDKSISTTPKPKRSPKGSALVTSNVLLRPAKGSPNSSSPKEATGKNEPANSTPKTSFRPIVNTTTVVRRSGEFHAPVQPYNPTVAEAANSGSSTASLYKRATASHTSPKTRRIRSSAAVRSTSASARAAQHDHLRPDVQDLSRSDLIELDSNEEEIDSDSLCMEGASALPVSPPNQQNTAQNVVAEPVPLQSDDLETQGSK</sequence>
<feature type="compositionally biased region" description="Low complexity" evidence="1">
    <location>
        <begin position="366"/>
        <end position="379"/>
    </location>
</feature>
<feature type="compositionally biased region" description="Polar residues" evidence="1">
    <location>
        <begin position="50"/>
        <end position="63"/>
    </location>
</feature>
<dbReference type="AlphaFoldDB" id="A0A6J2U1A5"/>